<evidence type="ECO:0000313" key="12">
    <source>
        <dbReference type="Proteomes" id="UP000007161"/>
    </source>
</evidence>
<dbReference type="GO" id="GO:0008968">
    <property type="term" value="F:D-sedoheptulose 7-phosphate isomerase activity"/>
    <property type="evidence" value="ECO:0007669"/>
    <property type="project" value="UniProtKB-UniRule"/>
</dbReference>
<dbReference type="EC" id="5.3.1.28" evidence="9"/>
<organism evidence="11 12">
    <name type="scientific">Marinitoga piezophila (strain DSM 14283 / JCM 11233 / KA3)</name>
    <dbReference type="NCBI Taxonomy" id="443254"/>
    <lineage>
        <taxon>Bacteria</taxon>
        <taxon>Thermotogati</taxon>
        <taxon>Thermotogota</taxon>
        <taxon>Thermotogae</taxon>
        <taxon>Petrotogales</taxon>
        <taxon>Petrotogaceae</taxon>
        <taxon>Marinitoga</taxon>
    </lineage>
</organism>
<evidence type="ECO:0000256" key="2">
    <source>
        <dbReference type="ARBA" id="ARBA00004496"/>
    </source>
</evidence>
<dbReference type="Pfam" id="PF13580">
    <property type="entry name" value="SIS_2"/>
    <property type="match status" value="1"/>
</dbReference>
<evidence type="ECO:0000256" key="4">
    <source>
        <dbReference type="ARBA" id="ARBA00022490"/>
    </source>
</evidence>
<dbReference type="InterPro" id="IPR050099">
    <property type="entry name" value="SIS_GmhA/DiaA_subfam"/>
</dbReference>
<dbReference type="InterPro" id="IPR046348">
    <property type="entry name" value="SIS_dom_sf"/>
</dbReference>
<comment type="cofactor">
    <cofactor evidence="9">
        <name>Zn(2+)</name>
        <dbReference type="ChEBI" id="CHEBI:29105"/>
    </cofactor>
    <text evidence="9">Binds 1 zinc ion per subunit.</text>
</comment>
<feature type="binding site" evidence="9">
    <location>
        <position position="64"/>
    </location>
    <ligand>
        <name>substrate</name>
    </ligand>
</feature>
<keyword evidence="6 9" id="KW-0862">Zinc</keyword>
<dbReference type="NCBIfam" id="TIGR00441">
    <property type="entry name" value="gmhA"/>
    <property type="match status" value="1"/>
</dbReference>
<keyword evidence="5 9" id="KW-0479">Metal-binding</keyword>
<dbReference type="KEGG" id="mpz:Marpi_1233"/>
<feature type="binding site" evidence="9">
    <location>
        <position position="124"/>
    </location>
    <ligand>
        <name>substrate</name>
    </ligand>
</feature>
<dbReference type="PANTHER" id="PTHR30390:SF6">
    <property type="entry name" value="DNAA INITIATOR-ASSOCIATING PROTEIN DIAA"/>
    <property type="match status" value="1"/>
</dbReference>
<dbReference type="EMBL" id="CP003257">
    <property type="protein sequence ID" value="AEX85637.1"/>
    <property type="molecule type" value="Genomic_DNA"/>
</dbReference>
<dbReference type="Proteomes" id="UP000007161">
    <property type="component" value="Chromosome"/>
</dbReference>
<evidence type="ECO:0000256" key="7">
    <source>
        <dbReference type="ARBA" id="ARBA00023235"/>
    </source>
</evidence>
<feature type="binding site" evidence="9">
    <location>
        <position position="179"/>
    </location>
    <ligand>
        <name>Zn(2+)</name>
        <dbReference type="ChEBI" id="CHEBI:29105"/>
    </ligand>
</feature>
<comment type="pathway">
    <text evidence="9">Carbohydrate biosynthesis; D-glycero-D-manno-heptose 7-phosphate biosynthesis; D-glycero-alpha-D-manno-heptose 7-phosphate and D-glycero-beta-D-manno-heptose 7-phosphate from sedoheptulose 7-phosphate: step 1/1.</text>
</comment>
<protein>
    <recommendedName>
        <fullName evidence="9">Phosphoheptose isomerase</fullName>
        <ecNumber evidence="9">5.3.1.28</ecNumber>
    </recommendedName>
    <alternativeName>
        <fullName evidence="9">Sedoheptulose 7-phosphate isomerase</fullName>
    </alternativeName>
</protein>
<dbReference type="OrthoDB" id="9781311at2"/>
<feature type="binding site" evidence="9">
    <location>
        <begin position="51"/>
        <end position="53"/>
    </location>
    <ligand>
        <name>substrate</name>
    </ligand>
</feature>
<dbReference type="AlphaFoldDB" id="H2J8F3"/>
<keyword evidence="4 9" id="KW-0963">Cytoplasm</keyword>
<feature type="binding site" evidence="9">
    <location>
        <position position="171"/>
    </location>
    <ligand>
        <name>substrate</name>
    </ligand>
</feature>
<dbReference type="HAMAP" id="MF_00067">
    <property type="entry name" value="GmhA"/>
    <property type="match status" value="1"/>
</dbReference>
<reference evidence="12" key="2">
    <citation type="submission" date="2012-01" db="EMBL/GenBank/DDBJ databases">
        <title>Complete sequence of chromosome of Marinitoga piezophila KA3.</title>
        <authorList>
            <person name="Lucas S."/>
            <person name="Han J."/>
            <person name="Lapidus A."/>
            <person name="Cheng J.-F."/>
            <person name="Goodwin L."/>
            <person name="Pitluck S."/>
            <person name="Peters L."/>
            <person name="Mikhailova N."/>
            <person name="Teshima H."/>
            <person name="Detter J.C."/>
            <person name="Han C."/>
            <person name="Tapia R."/>
            <person name="Land M."/>
            <person name="Hauser L."/>
            <person name="Kyrpides N."/>
            <person name="Ivanova N."/>
            <person name="Pagani I."/>
            <person name="Jebbar M."/>
            <person name="Vannier P."/>
            <person name="Oger P."/>
            <person name="Cario A."/>
            <person name="Bartlett D."/>
            <person name="Noll K.M."/>
            <person name="Woyke T."/>
        </authorList>
    </citation>
    <scope>NUCLEOTIDE SEQUENCE [LARGE SCALE GENOMIC DNA]</scope>
    <source>
        <strain evidence="12">DSM 14283 / JCM 11233 / KA3</strain>
    </source>
</reference>
<dbReference type="GO" id="GO:2001061">
    <property type="term" value="P:D-glycero-D-manno-heptose 7-phosphate biosynthetic process"/>
    <property type="evidence" value="ECO:0007669"/>
    <property type="project" value="UniProtKB-UniPathway"/>
</dbReference>
<dbReference type="GO" id="GO:0005737">
    <property type="term" value="C:cytoplasm"/>
    <property type="evidence" value="ECO:0007669"/>
    <property type="project" value="UniProtKB-SubCell"/>
</dbReference>
<keyword evidence="8 9" id="KW-0119">Carbohydrate metabolism</keyword>
<dbReference type="InterPro" id="IPR001347">
    <property type="entry name" value="SIS_dom"/>
</dbReference>
<dbReference type="CDD" id="cd05006">
    <property type="entry name" value="SIS_GmhA"/>
    <property type="match status" value="1"/>
</dbReference>
<comment type="miscellaneous">
    <text evidence="9">The reaction produces a racemic mixture of D-glycero-alpha-D-manno-heptose 7-phosphate and D-glycero-beta-D-manno-heptose 7-phosphate.</text>
</comment>
<evidence type="ECO:0000256" key="6">
    <source>
        <dbReference type="ARBA" id="ARBA00022833"/>
    </source>
</evidence>
<dbReference type="GO" id="GO:0097367">
    <property type="term" value="F:carbohydrate derivative binding"/>
    <property type="evidence" value="ECO:0007669"/>
    <property type="project" value="InterPro"/>
</dbReference>
<dbReference type="STRING" id="443254.Marpi_1233"/>
<keyword evidence="12" id="KW-1185">Reference proteome</keyword>
<comment type="function">
    <text evidence="9">Catalyzes the isomerization of sedoheptulose 7-phosphate in D-glycero-D-manno-heptose 7-phosphate.</text>
</comment>
<feature type="domain" description="SIS" evidence="10">
    <location>
        <begin position="36"/>
        <end position="194"/>
    </location>
</feature>
<keyword evidence="7 9" id="KW-0413">Isomerase</keyword>
<proteinExistence type="inferred from homology"/>
<dbReference type="HOGENOM" id="CLU_080999_3_1_0"/>
<dbReference type="PROSITE" id="PS51464">
    <property type="entry name" value="SIS"/>
    <property type="match status" value="1"/>
</dbReference>
<feature type="binding site" evidence="9">
    <location>
        <position position="60"/>
    </location>
    <ligand>
        <name>Zn(2+)</name>
        <dbReference type="ChEBI" id="CHEBI:29105"/>
    </ligand>
</feature>
<reference evidence="11 12" key="1">
    <citation type="journal article" date="2012" name="J. Bacteriol.">
        <title>Complete Genome Sequence of the Thermophilic, Piezophilic, Heterotrophic Bacterium Marinitoga piezophila KA3.</title>
        <authorList>
            <person name="Lucas S."/>
            <person name="Han J."/>
            <person name="Lapidus A."/>
            <person name="Cheng J.F."/>
            <person name="Goodwin L.A."/>
            <person name="Pitluck S."/>
            <person name="Peters L."/>
            <person name="Mikhailova N."/>
            <person name="Teshima H."/>
            <person name="Detter J.C."/>
            <person name="Han C."/>
            <person name="Tapia R."/>
            <person name="Land M."/>
            <person name="Hauser L."/>
            <person name="Kyrpides N.C."/>
            <person name="Ivanova N."/>
            <person name="Pagani I."/>
            <person name="Vannier P."/>
            <person name="Oger P."/>
            <person name="Bartlett D.H."/>
            <person name="Noll K.M."/>
            <person name="Woyke T."/>
            <person name="Jebbar M."/>
        </authorList>
    </citation>
    <scope>NUCLEOTIDE SEQUENCE [LARGE SCALE GENOMIC DNA]</scope>
    <source>
        <strain evidence="12">DSM 14283 / JCM 11233 / KA3</strain>
    </source>
</reference>
<feature type="binding site" evidence="9">
    <location>
        <begin position="119"/>
        <end position="121"/>
    </location>
    <ligand>
        <name>substrate</name>
    </ligand>
</feature>
<feature type="binding site" evidence="9">
    <location>
        <position position="64"/>
    </location>
    <ligand>
        <name>Zn(2+)</name>
        <dbReference type="ChEBI" id="CHEBI:29105"/>
    </ligand>
</feature>
<feature type="binding site" evidence="9">
    <location>
        <position position="171"/>
    </location>
    <ligand>
        <name>Zn(2+)</name>
        <dbReference type="ChEBI" id="CHEBI:29105"/>
    </ligand>
</feature>
<dbReference type="InterPro" id="IPR035461">
    <property type="entry name" value="GmhA/DiaA"/>
</dbReference>
<evidence type="ECO:0000313" key="11">
    <source>
        <dbReference type="EMBL" id="AEX85637.1"/>
    </source>
</evidence>
<evidence type="ECO:0000256" key="8">
    <source>
        <dbReference type="ARBA" id="ARBA00023277"/>
    </source>
</evidence>
<dbReference type="UniPathway" id="UPA00041">
    <property type="reaction ID" value="UER00436"/>
</dbReference>
<dbReference type="Gene3D" id="3.40.50.10490">
    <property type="entry name" value="Glucose-6-phosphate isomerase like protein, domain 1"/>
    <property type="match status" value="1"/>
</dbReference>
<name>H2J8F3_MARPK</name>
<evidence type="ECO:0000256" key="1">
    <source>
        <dbReference type="ARBA" id="ARBA00000348"/>
    </source>
</evidence>
<dbReference type="GO" id="GO:0005975">
    <property type="term" value="P:carbohydrate metabolic process"/>
    <property type="evidence" value="ECO:0007669"/>
    <property type="project" value="UniProtKB-UniRule"/>
</dbReference>
<dbReference type="SUPFAM" id="SSF53697">
    <property type="entry name" value="SIS domain"/>
    <property type="match status" value="1"/>
</dbReference>
<dbReference type="GO" id="GO:0008270">
    <property type="term" value="F:zinc ion binding"/>
    <property type="evidence" value="ECO:0007669"/>
    <property type="project" value="UniProtKB-UniRule"/>
</dbReference>
<gene>
    <name evidence="9" type="primary">gmhA</name>
    <name evidence="11" type="ordered locus">Marpi_1233</name>
</gene>
<evidence type="ECO:0000259" key="10">
    <source>
        <dbReference type="PROSITE" id="PS51464"/>
    </source>
</evidence>
<evidence type="ECO:0000256" key="3">
    <source>
        <dbReference type="ARBA" id="ARBA00009894"/>
    </source>
</evidence>
<comment type="catalytic activity">
    <reaction evidence="1 9">
        <text>2 D-sedoheptulose 7-phosphate = D-glycero-alpha-D-manno-heptose 7-phosphate + D-glycero-beta-D-manno-heptose 7-phosphate</text>
        <dbReference type="Rhea" id="RHEA:27489"/>
        <dbReference type="ChEBI" id="CHEBI:57483"/>
        <dbReference type="ChEBI" id="CHEBI:60203"/>
        <dbReference type="ChEBI" id="CHEBI:60204"/>
        <dbReference type="EC" id="5.3.1.28"/>
    </reaction>
</comment>
<sequence length="194" mass="21398">MENLIKERIKQSVEIKNKILENEKLLKKIESASKIITDTIKKGNKVIFCGNGGSAADAQHLAAELMGKFYLNRKPMPAISLTVNTSVLTAIGNDFGYDEVFVRQLEGIAKNGDIIVGISTSGNSKNIIEAFKYAKENNIKIIAFTGETGGKMKEYADILINIPSNDTPRIQESHITIGHIICEIVEKEIFGEEK</sequence>
<evidence type="ECO:0000256" key="9">
    <source>
        <dbReference type="HAMAP-Rule" id="MF_00067"/>
    </source>
</evidence>
<dbReference type="RefSeq" id="WP_014296708.1">
    <property type="nucleotide sequence ID" value="NC_016751.1"/>
</dbReference>
<comment type="subcellular location">
    <subcellularLocation>
        <location evidence="2 9">Cytoplasm</location>
    </subcellularLocation>
</comment>
<accession>H2J8F3</accession>
<dbReference type="eggNOG" id="COG0279">
    <property type="taxonomic scope" value="Bacteria"/>
</dbReference>
<dbReference type="InterPro" id="IPR004515">
    <property type="entry name" value="Phosphoheptose_Isoase"/>
</dbReference>
<dbReference type="PANTHER" id="PTHR30390">
    <property type="entry name" value="SEDOHEPTULOSE 7-PHOSPHATE ISOMERASE / DNAA INITIATOR-ASSOCIATING FACTOR FOR REPLICATION INITIATION"/>
    <property type="match status" value="1"/>
</dbReference>
<evidence type="ECO:0000256" key="5">
    <source>
        <dbReference type="ARBA" id="ARBA00022723"/>
    </source>
</evidence>
<feature type="binding site" evidence="9">
    <location>
        <begin position="93"/>
        <end position="94"/>
    </location>
    <ligand>
        <name>substrate</name>
    </ligand>
</feature>
<comment type="similarity">
    <text evidence="3 9">Belongs to the SIS family. GmhA subfamily.</text>
</comment>